<keyword evidence="2" id="KW-0732">Signal</keyword>
<protein>
    <submittedName>
        <fullName evidence="3">Uncharacterized protein</fullName>
    </submittedName>
</protein>
<reference evidence="4 6" key="3">
    <citation type="submission" date="2016-11" db="EMBL/GenBank/DDBJ databases">
        <title>Whole genomes of Flavobacteriaceae.</title>
        <authorList>
            <person name="Stine C."/>
            <person name="Li C."/>
            <person name="Tadesse D."/>
        </authorList>
    </citation>
    <scope>NUCLEOTIDE SEQUENCE [LARGE SCALE GENOMIC DNA]</scope>
    <source>
        <strain evidence="4 6">ATCC BAA-2541</strain>
    </source>
</reference>
<name>A0A1S1J7C0_9FLAO</name>
<evidence type="ECO:0000313" key="4">
    <source>
        <dbReference type="EMBL" id="OXB16603.1"/>
    </source>
</evidence>
<evidence type="ECO:0000256" key="2">
    <source>
        <dbReference type="SAM" id="SignalP"/>
    </source>
</evidence>
<dbReference type="EMBL" id="MUHG01000028">
    <property type="protein sequence ID" value="OXB16603.1"/>
    <property type="molecule type" value="Genomic_DNA"/>
</dbReference>
<gene>
    <name evidence="4" type="ORF">B0A71_19235</name>
    <name evidence="3" type="ORF">BHE19_10065</name>
</gene>
<dbReference type="OrthoDB" id="1376926at2"/>
<sequence>MKNLYLMGAIVLLSASLYSCTADEYDTAKTNDKPAIPAYADGPGDQPITVPPPPPPPPVK</sequence>
<reference evidence="5" key="2">
    <citation type="submission" date="2016-09" db="EMBL/GenBank/DDBJ databases">
        <authorList>
            <person name="Chen S."/>
            <person name="Walker E."/>
        </authorList>
    </citation>
    <scope>NUCLEOTIDE SEQUENCE [LARGE SCALE GENOMIC DNA]</scope>
    <source>
        <strain evidence="5">MSU</strain>
    </source>
</reference>
<feature type="compositionally biased region" description="Pro residues" evidence="1">
    <location>
        <begin position="49"/>
        <end position="60"/>
    </location>
</feature>
<accession>A0A1S1J7C0</accession>
<feature type="region of interest" description="Disordered" evidence="1">
    <location>
        <begin position="29"/>
        <end position="60"/>
    </location>
</feature>
<reference evidence="3" key="1">
    <citation type="submission" date="2016-09" db="EMBL/GenBank/DDBJ databases">
        <authorList>
            <person name="Capua I."/>
            <person name="De Benedictis P."/>
            <person name="Joannis T."/>
            <person name="Lombin L.H."/>
            <person name="Cattoli G."/>
        </authorList>
    </citation>
    <scope>NUCLEOTIDE SEQUENCE [LARGE SCALE GENOMIC DNA]</scope>
    <source>
        <strain evidence="3">MSU</strain>
    </source>
</reference>
<dbReference type="Proteomes" id="UP000198319">
    <property type="component" value="Unassembled WGS sequence"/>
</dbReference>
<comment type="caution">
    <text evidence="3">The sequence shown here is derived from an EMBL/GenBank/DDBJ whole genome shotgun (WGS) entry which is preliminary data.</text>
</comment>
<dbReference type="EMBL" id="MIKE01000023">
    <property type="protein sequence ID" value="OHT45046.1"/>
    <property type="molecule type" value="Genomic_DNA"/>
</dbReference>
<evidence type="ECO:0000313" key="6">
    <source>
        <dbReference type="Proteomes" id="UP000198319"/>
    </source>
</evidence>
<feature type="chain" id="PRO_5010247490" evidence="2">
    <location>
        <begin position="22"/>
        <end position="60"/>
    </location>
</feature>
<keyword evidence="6" id="KW-1185">Reference proteome</keyword>
<feature type="signal peptide" evidence="2">
    <location>
        <begin position="1"/>
        <end position="21"/>
    </location>
</feature>
<dbReference type="AlphaFoldDB" id="A0A1S1J7C0"/>
<dbReference type="PROSITE" id="PS51257">
    <property type="entry name" value="PROKAR_LIPOPROTEIN"/>
    <property type="match status" value="1"/>
</dbReference>
<evidence type="ECO:0000313" key="5">
    <source>
        <dbReference type="Proteomes" id="UP000180252"/>
    </source>
</evidence>
<dbReference type="STRING" id="1278819.BHE19_10065"/>
<organism evidence="3 5">
    <name type="scientific">Flavobacterium tructae</name>
    <dbReference type="NCBI Taxonomy" id="1114873"/>
    <lineage>
        <taxon>Bacteria</taxon>
        <taxon>Pseudomonadati</taxon>
        <taxon>Bacteroidota</taxon>
        <taxon>Flavobacteriia</taxon>
        <taxon>Flavobacteriales</taxon>
        <taxon>Flavobacteriaceae</taxon>
        <taxon>Flavobacterium</taxon>
    </lineage>
</organism>
<dbReference type="Proteomes" id="UP000180252">
    <property type="component" value="Unassembled WGS sequence"/>
</dbReference>
<evidence type="ECO:0000256" key="1">
    <source>
        <dbReference type="SAM" id="MobiDB-lite"/>
    </source>
</evidence>
<proteinExistence type="predicted"/>
<evidence type="ECO:0000313" key="3">
    <source>
        <dbReference type="EMBL" id="OHT45046.1"/>
    </source>
</evidence>